<dbReference type="OrthoDB" id="74764at2759"/>
<dbReference type="Pfam" id="PF09362">
    <property type="entry name" value="DUF1996"/>
    <property type="match status" value="1"/>
</dbReference>
<dbReference type="EMBL" id="RSCD01000006">
    <property type="protein sequence ID" value="RSH92266.1"/>
    <property type="molecule type" value="Genomic_DNA"/>
</dbReference>
<feature type="compositionally biased region" description="Low complexity" evidence="1">
    <location>
        <begin position="412"/>
        <end position="479"/>
    </location>
</feature>
<dbReference type="InterPro" id="IPR018535">
    <property type="entry name" value="DUF1996"/>
</dbReference>
<gene>
    <name evidence="3" type="ORF">EHS25_008681</name>
</gene>
<protein>
    <recommendedName>
        <fullName evidence="2">DUF1996 domain-containing protein</fullName>
    </recommendedName>
</protein>
<dbReference type="STRING" id="1890683.A0A427YMG5"/>
<dbReference type="PANTHER" id="PTHR43662">
    <property type="match status" value="1"/>
</dbReference>
<evidence type="ECO:0000313" key="3">
    <source>
        <dbReference type="EMBL" id="RSH92266.1"/>
    </source>
</evidence>
<evidence type="ECO:0000313" key="4">
    <source>
        <dbReference type="Proteomes" id="UP000279259"/>
    </source>
</evidence>
<reference evidence="3 4" key="1">
    <citation type="submission" date="2018-11" db="EMBL/GenBank/DDBJ databases">
        <title>Genome sequence of Saitozyma podzolica DSM 27192.</title>
        <authorList>
            <person name="Aliyu H."/>
            <person name="Gorte O."/>
            <person name="Ochsenreither K."/>
        </authorList>
    </citation>
    <scope>NUCLEOTIDE SEQUENCE [LARGE SCALE GENOMIC DNA]</scope>
    <source>
        <strain evidence="3 4">DSM 27192</strain>
    </source>
</reference>
<dbReference type="AlphaFoldDB" id="A0A427YMG5"/>
<evidence type="ECO:0000259" key="2">
    <source>
        <dbReference type="Pfam" id="PF09362"/>
    </source>
</evidence>
<organism evidence="3 4">
    <name type="scientific">Saitozyma podzolica</name>
    <dbReference type="NCBI Taxonomy" id="1890683"/>
    <lineage>
        <taxon>Eukaryota</taxon>
        <taxon>Fungi</taxon>
        <taxon>Dikarya</taxon>
        <taxon>Basidiomycota</taxon>
        <taxon>Agaricomycotina</taxon>
        <taxon>Tremellomycetes</taxon>
        <taxon>Tremellales</taxon>
        <taxon>Trimorphomycetaceae</taxon>
        <taxon>Saitozyma</taxon>
    </lineage>
</organism>
<sequence>MLHLVPLVVALGANQAFAAYFVYGHLALLRQRFDPILSSGEVSSHVHSIVGASAFTSDMTFASAQTSSCTTAYVQDDKSGYWAPQLFYKFTNGTYVPIQTSGASTYWYVILAAGKNLSVVPDDFRMLAGNITRNTYNASNAADLAPSWECWGDDYGYQFSVIPPIDCLNLRPQASLLDLPPNSSSHPPTIHFPHCWNGVDAYLDNNAHVSYPIGDPENGPCPSDYPYVIPHLFMENYYAPSGFIGDEYEWYPGCFVLANGDDYGLSLHADWLNGWPSGMLVDAYEQCGEALQGDASVCSVLSASISSDAAGSCEAEGQVVAEAIGINDPLTLLPGNNNQYNSSSSAATGYPKVSQSGYVETAQIIDISDTTGGQCTASVCSPVTAGSGSGNGTTSSSNTTVASSSISAASASASSSSASPSSASASAPMTSVSSGSASSTLSASSASGSAMTSGGAVLAAVPPSGSASSPASAASASASDDGEYVCTKRMRRRMTFD</sequence>
<proteinExistence type="predicted"/>
<feature type="region of interest" description="Disordered" evidence="1">
    <location>
        <begin position="412"/>
        <end position="484"/>
    </location>
</feature>
<dbReference type="Proteomes" id="UP000279259">
    <property type="component" value="Unassembled WGS sequence"/>
</dbReference>
<comment type="caution">
    <text evidence="3">The sequence shown here is derived from an EMBL/GenBank/DDBJ whole genome shotgun (WGS) entry which is preliminary data.</text>
</comment>
<keyword evidence="4" id="KW-1185">Reference proteome</keyword>
<feature type="domain" description="DUF1996" evidence="2">
    <location>
        <begin position="34"/>
        <end position="275"/>
    </location>
</feature>
<evidence type="ECO:0000256" key="1">
    <source>
        <dbReference type="SAM" id="MobiDB-lite"/>
    </source>
</evidence>
<accession>A0A427YMG5</accession>
<name>A0A427YMG5_9TREE</name>
<dbReference type="PANTHER" id="PTHR43662:SF3">
    <property type="entry name" value="DOMAIN PROTEIN, PUTATIVE (AFU_ORTHOLOGUE AFUA_6G11970)-RELATED"/>
    <property type="match status" value="1"/>
</dbReference>